<feature type="region of interest" description="Disordered" evidence="1">
    <location>
        <begin position="89"/>
        <end position="143"/>
    </location>
</feature>
<dbReference type="Proteomes" id="UP000324748">
    <property type="component" value="Unassembled WGS sequence"/>
</dbReference>
<feature type="region of interest" description="Disordered" evidence="1">
    <location>
        <begin position="1"/>
        <end position="35"/>
    </location>
</feature>
<dbReference type="EMBL" id="VSWC01000027">
    <property type="protein sequence ID" value="KAA1110588.1"/>
    <property type="molecule type" value="Genomic_DNA"/>
</dbReference>
<evidence type="ECO:0000313" key="4">
    <source>
        <dbReference type="Proteomes" id="UP000324748"/>
    </source>
</evidence>
<dbReference type="InterPro" id="IPR008906">
    <property type="entry name" value="HATC_C_dom"/>
</dbReference>
<feature type="compositionally biased region" description="Polar residues" evidence="1">
    <location>
        <begin position="58"/>
        <end position="76"/>
    </location>
</feature>
<evidence type="ECO:0000313" key="3">
    <source>
        <dbReference type="EMBL" id="KAA1110588.1"/>
    </source>
</evidence>
<dbReference type="OrthoDB" id="2505348at2759"/>
<reference evidence="3 4" key="1">
    <citation type="submission" date="2019-05" db="EMBL/GenBank/DDBJ databases">
        <title>Emergence of the Ug99 lineage of the wheat stem rust pathogen through somatic hybridization.</title>
        <authorList>
            <person name="Li F."/>
            <person name="Upadhyaya N.M."/>
            <person name="Sperschneider J."/>
            <person name="Matny O."/>
            <person name="Nguyen-Phuc H."/>
            <person name="Mago R."/>
            <person name="Raley C."/>
            <person name="Miller M.E."/>
            <person name="Silverstein K.A.T."/>
            <person name="Henningsen E."/>
            <person name="Hirsch C.D."/>
            <person name="Visser B."/>
            <person name="Pretorius Z.A."/>
            <person name="Steffenson B.J."/>
            <person name="Schwessinger B."/>
            <person name="Dodds P.N."/>
            <person name="Figueroa M."/>
        </authorList>
    </citation>
    <scope>NUCLEOTIDE SEQUENCE [LARGE SCALE GENOMIC DNA]</scope>
    <source>
        <strain evidence="3">21-0</strain>
    </source>
</reference>
<keyword evidence="4" id="KW-1185">Reference proteome</keyword>
<name>A0A5B0QBI8_PUCGR</name>
<gene>
    <name evidence="3" type="ORF">PGT21_026708</name>
</gene>
<dbReference type="InterPro" id="IPR012337">
    <property type="entry name" value="RNaseH-like_sf"/>
</dbReference>
<dbReference type="SUPFAM" id="SSF53098">
    <property type="entry name" value="Ribonuclease H-like"/>
    <property type="match status" value="1"/>
</dbReference>
<protein>
    <recommendedName>
        <fullName evidence="2">HAT C-terminal dimerisation domain-containing protein</fullName>
    </recommendedName>
</protein>
<evidence type="ECO:0000256" key="1">
    <source>
        <dbReference type="SAM" id="MobiDB-lite"/>
    </source>
</evidence>
<comment type="caution">
    <text evidence="3">The sequence shown here is derived from an EMBL/GenBank/DDBJ whole genome shotgun (WGS) entry which is preliminary data.</text>
</comment>
<organism evidence="3 4">
    <name type="scientific">Puccinia graminis f. sp. tritici</name>
    <dbReference type="NCBI Taxonomy" id="56615"/>
    <lineage>
        <taxon>Eukaryota</taxon>
        <taxon>Fungi</taxon>
        <taxon>Dikarya</taxon>
        <taxon>Basidiomycota</taxon>
        <taxon>Pucciniomycotina</taxon>
        <taxon>Pucciniomycetes</taxon>
        <taxon>Pucciniales</taxon>
        <taxon>Pucciniaceae</taxon>
        <taxon>Puccinia</taxon>
    </lineage>
</organism>
<sequence>MTKDTAPTTPPNQLTRIPEDNTTQSVRRESSRLRTPVVRAGYVQPQNDYRRSLVAKGTSKQTQILDVSEGNGNNQERVASEDVVVHLSGDSAGTHQGKKKQTVTQVSKRTGQAVDIDLAQDSDEENEKVTKKTTRKPKDGYDHPRSFFYLPGTGPKQAPDAMTWACRWCPNAYLAQANSNYNLKIHRDGSNNKGTIRSACPGRAKAIEAGCKLPPTALELVKEAAKNQTETAGNLNAYTSKGCYNNDTMNKLIVIWVVRHSLPWIRIEDYLLRESESKISIGSDVWTTKGSHKAFIGISCCYINKNWTFVSQHLAINNNFTMAKEVASIFLSADFTQWDVEQNHHRCICHVIALILGAGLKALKLSRKILQPEKTDQHFPNNNRRKGELFMDNDVDDATSGIGLTLKKIDYICRQIASSPQKQAEWKLWASKLGYNGCEVISGYGIRWNIAYESRQRAWEGRRVFDARSDKLKANQPPTTPPTQVQTTDNSSSDSDSDGNKFNYYPINSQATEENTELERYSTGNLPLDKKGKPLDWWKIHCKDFPVLGSLAQDYLACSASSATVELTFSAAANVCGSERSSLGIRTIERCISSHLWLRNGVEMAEEFSDCEAIIRAAEKSPKFTKQKK</sequence>
<feature type="domain" description="HAT C-terminal dimerisation" evidence="2">
    <location>
        <begin position="517"/>
        <end position="598"/>
    </location>
</feature>
<dbReference type="AlphaFoldDB" id="A0A5B0QBI8"/>
<feature type="compositionally biased region" description="Polar residues" evidence="1">
    <location>
        <begin position="1"/>
        <end position="25"/>
    </location>
</feature>
<dbReference type="PANTHER" id="PTHR47501:SF5">
    <property type="entry name" value="HAT C-TERMINAL DIMERISATION DOMAIN-CONTAINING PROTEIN"/>
    <property type="match status" value="1"/>
</dbReference>
<feature type="region of interest" description="Disordered" evidence="1">
    <location>
        <begin position="469"/>
        <end position="505"/>
    </location>
</feature>
<feature type="compositionally biased region" description="Low complexity" evidence="1">
    <location>
        <begin position="482"/>
        <end position="494"/>
    </location>
</feature>
<feature type="region of interest" description="Disordered" evidence="1">
    <location>
        <begin position="55"/>
        <end position="76"/>
    </location>
</feature>
<proteinExistence type="predicted"/>
<accession>A0A5B0QBI8</accession>
<dbReference type="GO" id="GO:0046983">
    <property type="term" value="F:protein dimerization activity"/>
    <property type="evidence" value="ECO:0007669"/>
    <property type="project" value="InterPro"/>
</dbReference>
<dbReference type="PANTHER" id="PTHR47501">
    <property type="entry name" value="TRANSPOSASE-RELATED"/>
    <property type="match status" value="1"/>
</dbReference>
<dbReference type="Pfam" id="PF05699">
    <property type="entry name" value="Dimer_Tnp_hAT"/>
    <property type="match status" value="1"/>
</dbReference>
<evidence type="ECO:0000259" key="2">
    <source>
        <dbReference type="Pfam" id="PF05699"/>
    </source>
</evidence>